<evidence type="ECO:0000256" key="3">
    <source>
        <dbReference type="ARBA" id="ARBA00023002"/>
    </source>
</evidence>
<dbReference type="PATRIC" id="fig|264251.5.peg.543"/>
<dbReference type="STRING" id="264251.FB00_02620"/>
<evidence type="ECO:0000313" key="8">
    <source>
        <dbReference type="EMBL" id="KLN35911.1"/>
    </source>
</evidence>
<comment type="caution">
    <text evidence="8">The sequence shown here is derived from an EMBL/GenBank/DDBJ whole genome shotgun (WGS) entry which is preliminary data.</text>
</comment>
<dbReference type="Pfam" id="PF00296">
    <property type="entry name" value="Bac_luciferase"/>
    <property type="match status" value="1"/>
</dbReference>
<evidence type="ECO:0000313" key="9">
    <source>
        <dbReference type="Proteomes" id="UP000035265"/>
    </source>
</evidence>
<evidence type="ECO:0000256" key="4">
    <source>
        <dbReference type="ARBA" id="ARBA00023033"/>
    </source>
</evidence>
<organism evidence="8 9">
    <name type="scientific">Cellulosimicrobium funkei</name>
    <dbReference type="NCBI Taxonomy" id="264251"/>
    <lineage>
        <taxon>Bacteria</taxon>
        <taxon>Bacillati</taxon>
        <taxon>Actinomycetota</taxon>
        <taxon>Actinomycetes</taxon>
        <taxon>Micrococcales</taxon>
        <taxon>Promicromonosporaceae</taxon>
        <taxon>Cellulosimicrobium</taxon>
    </lineage>
</organism>
<name>A0A0H2KQS7_9MICO</name>
<accession>A0A0H2KQS7</accession>
<feature type="binding site" evidence="6">
    <location>
        <position position="98"/>
    </location>
    <ligand>
        <name>FMN</name>
        <dbReference type="ChEBI" id="CHEBI:58210"/>
    </ligand>
</feature>
<reference evidence="8 9" key="1">
    <citation type="submission" date="2014-05" db="EMBL/GenBank/DDBJ databases">
        <title>Cellulosimicrobium funkei U11 genome.</title>
        <authorList>
            <person name="Hu C."/>
            <person name="Gong Y."/>
            <person name="Wan W."/>
            <person name="Jiang M."/>
        </authorList>
    </citation>
    <scope>NUCLEOTIDE SEQUENCE [LARGE SCALE GENOMIC DNA]</scope>
    <source>
        <strain evidence="8 9">U11</strain>
    </source>
</reference>
<evidence type="ECO:0000256" key="2">
    <source>
        <dbReference type="ARBA" id="ARBA00022643"/>
    </source>
</evidence>
<keyword evidence="9" id="KW-1185">Reference proteome</keyword>
<keyword evidence="2 6" id="KW-0288">FMN</keyword>
<dbReference type="InterPro" id="IPR016215">
    <property type="entry name" value="NTA_MOA"/>
</dbReference>
<evidence type="ECO:0000259" key="7">
    <source>
        <dbReference type="Pfam" id="PF00296"/>
    </source>
</evidence>
<evidence type="ECO:0000256" key="5">
    <source>
        <dbReference type="ARBA" id="ARBA00033748"/>
    </source>
</evidence>
<dbReference type="InterPro" id="IPR036661">
    <property type="entry name" value="Luciferase-like_sf"/>
</dbReference>
<dbReference type="Gene3D" id="3.20.20.30">
    <property type="entry name" value="Luciferase-like domain"/>
    <property type="match status" value="1"/>
</dbReference>
<keyword evidence="3" id="KW-0560">Oxidoreductase</keyword>
<dbReference type="AlphaFoldDB" id="A0A0H2KQS7"/>
<dbReference type="GO" id="GO:0016705">
    <property type="term" value="F:oxidoreductase activity, acting on paired donors, with incorporation or reduction of molecular oxygen"/>
    <property type="evidence" value="ECO:0007669"/>
    <property type="project" value="InterPro"/>
</dbReference>
<feature type="binding site" evidence="6">
    <location>
        <position position="61"/>
    </location>
    <ligand>
        <name>FMN</name>
        <dbReference type="ChEBI" id="CHEBI:58210"/>
    </ligand>
</feature>
<dbReference type="InterPro" id="IPR011251">
    <property type="entry name" value="Luciferase-like_dom"/>
</dbReference>
<evidence type="ECO:0000256" key="6">
    <source>
        <dbReference type="PIRSR" id="PIRSR000337-1"/>
    </source>
</evidence>
<protein>
    <submittedName>
        <fullName evidence="8">F420-dependent oxidoreductase</fullName>
    </submittedName>
</protein>
<proteinExistence type="inferred from homology"/>
<feature type="domain" description="Luciferase-like" evidence="7">
    <location>
        <begin position="31"/>
        <end position="292"/>
    </location>
</feature>
<dbReference type="RefSeq" id="WP_047231336.1">
    <property type="nucleotide sequence ID" value="NZ_JNBQ01000002.1"/>
</dbReference>
<dbReference type="PANTHER" id="PTHR30011">
    <property type="entry name" value="ALKANESULFONATE MONOOXYGENASE-RELATED"/>
    <property type="match status" value="1"/>
</dbReference>
<dbReference type="PIRSF" id="PIRSF000337">
    <property type="entry name" value="NTA_MOA"/>
    <property type="match status" value="1"/>
</dbReference>
<dbReference type="EMBL" id="JNBQ01000002">
    <property type="protein sequence ID" value="KLN35911.1"/>
    <property type="molecule type" value="Genomic_DNA"/>
</dbReference>
<keyword evidence="1 6" id="KW-0285">Flavoprotein</keyword>
<comment type="similarity">
    <text evidence="5">Belongs to the NtaA/SnaA/DszA monooxygenase family.</text>
</comment>
<dbReference type="GO" id="GO:0004497">
    <property type="term" value="F:monooxygenase activity"/>
    <property type="evidence" value="ECO:0007669"/>
    <property type="project" value="UniProtKB-KW"/>
</dbReference>
<gene>
    <name evidence="8" type="ORF">FB00_02620</name>
</gene>
<dbReference type="PANTHER" id="PTHR30011:SF16">
    <property type="entry name" value="C2H2 FINGER DOMAIN TRANSCRIPTION FACTOR (EUROFUNG)-RELATED"/>
    <property type="match status" value="1"/>
</dbReference>
<dbReference type="Proteomes" id="UP000035265">
    <property type="component" value="Unassembled WGS sequence"/>
</dbReference>
<sequence>MSDPRPARSLHLGVDLTDAGAHPAAWRTVGSQAQRLFDAKRLVELVATAQRGLLDLVALDDAFTLQPGRNGSVRGRLDAALVASRLAPRSAGIGLVPTVTTTHTEPFHVSKAIATIDHVSSGRAGWQVGWSTTPAEAAAFGRKGAQDEPDAVAEADEAVEVVTRLWDSWEDDAEIRDVATGRFVDREKLHYVDHEGIRFAVKGPSITPRPPQGQPPVVVRADTPASLDLAARRADVVRVRAATRDEAVALRTQVRDAAADAGRDPDALRVLVDAYVVIGDTRASAQARLDLLEDLEGVSWDTDSLTHVGTARDLAVTVEEWAHAGAADGFLLRPSSLSTDLDAIVDGVVPLLQGAGLFRTAYPGTTLRDTLGLPLPANRYAAIA</sequence>
<keyword evidence="4" id="KW-0503">Monooxygenase</keyword>
<dbReference type="SUPFAM" id="SSF51679">
    <property type="entry name" value="Bacterial luciferase-like"/>
    <property type="match status" value="1"/>
</dbReference>
<evidence type="ECO:0000256" key="1">
    <source>
        <dbReference type="ARBA" id="ARBA00022630"/>
    </source>
</evidence>
<dbReference type="InterPro" id="IPR051260">
    <property type="entry name" value="Diverse_substr_monoxygenases"/>
</dbReference>